<dbReference type="Proteomes" id="UP000626244">
    <property type="component" value="Unassembled WGS sequence"/>
</dbReference>
<feature type="transmembrane region" description="Helical" evidence="1">
    <location>
        <begin position="160"/>
        <end position="179"/>
    </location>
</feature>
<evidence type="ECO:0000313" key="2">
    <source>
        <dbReference type="EMBL" id="GGI12233.1"/>
    </source>
</evidence>
<organism evidence="2 3">
    <name type="scientific">Gottfriedia solisilvae</name>
    <dbReference type="NCBI Taxonomy" id="1516104"/>
    <lineage>
        <taxon>Bacteria</taxon>
        <taxon>Bacillati</taxon>
        <taxon>Bacillota</taxon>
        <taxon>Bacilli</taxon>
        <taxon>Bacillales</taxon>
        <taxon>Bacillaceae</taxon>
        <taxon>Gottfriedia</taxon>
    </lineage>
</organism>
<reference evidence="3" key="1">
    <citation type="journal article" date="2019" name="Int. J. Syst. Evol. Microbiol.">
        <title>The Global Catalogue of Microorganisms (GCM) 10K type strain sequencing project: providing services to taxonomists for standard genome sequencing and annotation.</title>
        <authorList>
            <consortium name="The Broad Institute Genomics Platform"/>
            <consortium name="The Broad Institute Genome Sequencing Center for Infectious Disease"/>
            <person name="Wu L."/>
            <person name="Ma J."/>
        </authorList>
    </citation>
    <scope>NUCLEOTIDE SEQUENCE [LARGE SCALE GENOMIC DNA]</scope>
    <source>
        <strain evidence="3">CGMCC 1.14993</strain>
    </source>
</reference>
<keyword evidence="1" id="KW-0472">Membrane</keyword>
<dbReference type="InterPro" id="IPR014617">
    <property type="entry name" value="YphA_Bacsu"/>
</dbReference>
<proteinExistence type="predicted"/>
<feature type="transmembrane region" description="Helical" evidence="1">
    <location>
        <begin position="50"/>
        <end position="67"/>
    </location>
</feature>
<dbReference type="Pfam" id="PF24124">
    <property type="entry name" value="YphA"/>
    <property type="match status" value="1"/>
</dbReference>
<dbReference type="EMBL" id="BMHB01000001">
    <property type="protein sequence ID" value="GGI12233.1"/>
    <property type="molecule type" value="Genomic_DNA"/>
</dbReference>
<keyword evidence="1" id="KW-0812">Transmembrane</keyword>
<protein>
    <submittedName>
        <fullName evidence="2">Uncharacterized protein</fullName>
    </submittedName>
</protein>
<name>A0A8J3AK90_9BACI</name>
<sequence length="196" mass="22935">MQGLYFLFSIWTIILFYSRTQDRLNEKFLKLGVLFCLICCSTFTFELFNFQMNVAFLLSIFMISYDVSKLKFSEQFIHFFKGLIIGMSYSSMSILAIYDPASYFINEFFSISLMTTVLAIFLSNHYIERIRLLIIGLIQGEVFNFFTYRSIKVQYIIGDLSWLDSLFLTIVLITSLRLLSLNFSKKNLKSGKLVKN</sequence>
<feature type="transmembrane region" description="Helical" evidence="1">
    <location>
        <begin position="130"/>
        <end position="148"/>
    </location>
</feature>
<gene>
    <name evidence="2" type="ORF">GCM10007380_11850</name>
</gene>
<keyword evidence="1" id="KW-1133">Transmembrane helix</keyword>
<keyword evidence="3" id="KW-1185">Reference proteome</keyword>
<comment type="caution">
    <text evidence="2">The sequence shown here is derived from an EMBL/GenBank/DDBJ whole genome shotgun (WGS) entry which is preliminary data.</text>
</comment>
<evidence type="ECO:0000313" key="3">
    <source>
        <dbReference type="Proteomes" id="UP000626244"/>
    </source>
</evidence>
<feature type="transmembrane region" description="Helical" evidence="1">
    <location>
        <begin position="79"/>
        <end position="98"/>
    </location>
</feature>
<accession>A0A8J3AK90</accession>
<dbReference type="RefSeq" id="WP_087999399.1">
    <property type="nucleotide sequence ID" value="NZ_BMHB01000001.1"/>
</dbReference>
<dbReference type="AlphaFoldDB" id="A0A8J3AK90"/>
<evidence type="ECO:0000256" key="1">
    <source>
        <dbReference type="SAM" id="Phobius"/>
    </source>
</evidence>
<feature type="transmembrane region" description="Helical" evidence="1">
    <location>
        <begin position="104"/>
        <end position="123"/>
    </location>
</feature>